<organism evidence="2 3">
    <name type="scientific">Steinernema hermaphroditum</name>
    <dbReference type="NCBI Taxonomy" id="289476"/>
    <lineage>
        <taxon>Eukaryota</taxon>
        <taxon>Metazoa</taxon>
        <taxon>Ecdysozoa</taxon>
        <taxon>Nematoda</taxon>
        <taxon>Chromadorea</taxon>
        <taxon>Rhabditida</taxon>
        <taxon>Tylenchina</taxon>
        <taxon>Panagrolaimomorpha</taxon>
        <taxon>Strongyloidoidea</taxon>
        <taxon>Steinernematidae</taxon>
        <taxon>Steinernema</taxon>
    </lineage>
</organism>
<proteinExistence type="predicted"/>
<keyword evidence="1" id="KW-0472">Membrane</keyword>
<keyword evidence="1" id="KW-1133">Transmembrane helix</keyword>
<evidence type="ECO:0000256" key="1">
    <source>
        <dbReference type="SAM" id="Phobius"/>
    </source>
</evidence>
<name>A0AA39HBD2_9BILA</name>
<keyword evidence="3" id="KW-1185">Reference proteome</keyword>
<sequence length="316" mass="35577">MSGDLVNVFLYYSLSIFCVLLGIPFFYIVLTKSPPSLRVYRNTILNLAIWYFVAMTSFGLFLQPIYTTIDSKSCAKFVGLASFVGPRTDIAFLFLSVVACDNVAKALCICFFYRYAQLGRFNEPSSIRSYRITAMCVGLHVIGSILAGIFTYVLVLSSHFIEHDGLSHICFDDTNYYMVMRLSLIAGIAFAVASVTITIMGVMTITVLRSQKVHMTKQTYKIHLLLTLNLLFLVFLPVTFSGVPIFVCCYSVYVRSEYMYTTISVANHCPFFDLFSTCVVTLVFITPYRNSLKRMLCYGTESICPVVSRVATSMQQ</sequence>
<feature type="transmembrane region" description="Helical" evidence="1">
    <location>
        <begin position="43"/>
        <end position="62"/>
    </location>
</feature>
<dbReference type="PANTHER" id="PTHR22941">
    <property type="entry name" value="SERPENTINE RECEPTOR"/>
    <property type="match status" value="1"/>
</dbReference>
<feature type="transmembrane region" description="Helical" evidence="1">
    <location>
        <begin position="228"/>
        <end position="253"/>
    </location>
</feature>
<evidence type="ECO:0000313" key="2">
    <source>
        <dbReference type="EMBL" id="KAK0402525.1"/>
    </source>
</evidence>
<protein>
    <submittedName>
        <fullName evidence="2">Uncharacterized protein</fullName>
    </submittedName>
</protein>
<reference evidence="2" key="1">
    <citation type="submission" date="2023-06" db="EMBL/GenBank/DDBJ databases">
        <title>Genomic analysis of the entomopathogenic nematode Steinernema hermaphroditum.</title>
        <authorList>
            <person name="Schwarz E.M."/>
            <person name="Heppert J.K."/>
            <person name="Baniya A."/>
            <person name="Schwartz H.T."/>
            <person name="Tan C.-H."/>
            <person name="Antoshechkin I."/>
            <person name="Sternberg P.W."/>
            <person name="Goodrich-Blair H."/>
            <person name="Dillman A.R."/>
        </authorList>
    </citation>
    <scope>NUCLEOTIDE SEQUENCE</scope>
    <source>
        <strain evidence="2">PS9179</strain>
        <tissue evidence="2">Whole animal</tissue>
    </source>
</reference>
<dbReference type="InterPro" id="IPR053220">
    <property type="entry name" value="Nematode_rcpt-like_serp_H"/>
</dbReference>
<dbReference type="AlphaFoldDB" id="A0AA39HBD2"/>
<feature type="transmembrane region" description="Helical" evidence="1">
    <location>
        <begin position="265"/>
        <end position="285"/>
    </location>
</feature>
<evidence type="ECO:0000313" key="3">
    <source>
        <dbReference type="Proteomes" id="UP001175271"/>
    </source>
</evidence>
<feature type="transmembrane region" description="Helical" evidence="1">
    <location>
        <begin position="134"/>
        <end position="155"/>
    </location>
</feature>
<comment type="caution">
    <text evidence="2">The sequence shown here is derived from an EMBL/GenBank/DDBJ whole genome shotgun (WGS) entry which is preliminary data.</text>
</comment>
<accession>A0AA39HBD2</accession>
<dbReference type="PANTHER" id="PTHR22941:SF26">
    <property type="entry name" value="SERPENTINE RECEPTOR, CLASS H"/>
    <property type="match status" value="1"/>
</dbReference>
<dbReference type="Proteomes" id="UP001175271">
    <property type="component" value="Unassembled WGS sequence"/>
</dbReference>
<gene>
    <name evidence="2" type="ORF">QR680_016382</name>
</gene>
<keyword evidence="1" id="KW-0812">Transmembrane</keyword>
<feature type="transmembrane region" description="Helical" evidence="1">
    <location>
        <begin position="90"/>
        <end position="113"/>
    </location>
</feature>
<dbReference type="InterPro" id="IPR019422">
    <property type="entry name" value="7TM_GPCR_serpentine_rcpt_Srh"/>
</dbReference>
<feature type="transmembrane region" description="Helical" evidence="1">
    <location>
        <begin position="184"/>
        <end position="208"/>
    </location>
</feature>
<dbReference type="EMBL" id="JAUCMV010000004">
    <property type="protein sequence ID" value="KAK0402525.1"/>
    <property type="molecule type" value="Genomic_DNA"/>
</dbReference>
<feature type="transmembrane region" description="Helical" evidence="1">
    <location>
        <begin position="12"/>
        <end position="31"/>
    </location>
</feature>
<dbReference type="Pfam" id="PF10318">
    <property type="entry name" value="7TM_GPCR_Srh"/>
    <property type="match status" value="1"/>
</dbReference>